<sequence>MRLLLTGVASLDRRVAAWMARVRSPRLTRFMRLATQLGAAPLCLTTYVAAFFLSGPVLAASALAMAQTEALLLPAMAALRLLTRRPRPLPAARPCLFPWNRSSFPSWHAARTAMIATILTAHIPGAAAPAWTAAALVWISRSYLGRHYISDIVCGGLLGAAAAAALAAA</sequence>
<dbReference type="eggNOG" id="COG0671">
    <property type="taxonomic scope" value="Bacteria"/>
</dbReference>
<feature type="domain" description="Phosphatidic acid phosphatase type 2/haloperoxidase" evidence="2">
    <location>
        <begin position="60"/>
        <end position="167"/>
    </location>
</feature>
<dbReference type="SUPFAM" id="SSF48317">
    <property type="entry name" value="Acid phosphatase/Vanadium-dependent haloperoxidase"/>
    <property type="match status" value="1"/>
</dbReference>
<accession>C4XPR8</accession>
<protein>
    <submittedName>
        <fullName evidence="3">Hypothetical membrane protein</fullName>
    </submittedName>
</protein>
<dbReference type="InterPro" id="IPR036938">
    <property type="entry name" value="PAP2/HPO_sf"/>
</dbReference>
<dbReference type="SMART" id="SM00014">
    <property type="entry name" value="acidPPc"/>
    <property type="match status" value="1"/>
</dbReference>
<dbReference type="AlphaFoldDB" id="C4XPR8"/>
<proteinExistence type="predicted"/>
<dbReference type="Pfam" id="PF01569">
    <property type="entry name" value="PAP2"/>
    <property type="match status" value="1"/>
</dbReference>
<dbReference type="Gene3D" id="1.20.144.10">
    <property type="entry name" value="Phosphatidic acid phosphatase type 2/haloperoxidase"/>
    <property type="match status" value="1"/>
</dbReference>
<keyword evidence="4" id="KW-1185">Reference proteome</keyword>
<dbReference type="KEGG" id="dma:DMR_41270"/>
<organism evidence="3 4">
    <name type="scientific">Solidesulfovibrio magneticus (strain ATCC 700980 / DSM 13731 / RS-1)</name>
    <name type="common">Desulfovibrio magneticus</name>
    <dbReference type="NCBI Taxonomy" id="573370"/>
    <lineage>
        <taxon>Bacteria</taxon>
        <taxon>Pseudomonadati</taxon>
        <taxon>Thermodesulfobacteriota</taxon>
        <taxon>Desulfovibrionia</taxon>
        <taxon>Desulfovibrionales</taxon>
        <taxon>Desulfovibrionaceae</taxon>
        <taxon>Solidesulfovibrio</taxon>
    </lineage>
</organism>
<keyword evidence="1" id="KW-1133">Transmembrane helix</keyword>
<evidence type="ECO:0000313" key="3">
    <source>
        <dbReference type="EMBL" id="BAH77618.1"/>
    </source>
</evidence>
<feature type="transmembrane region" description="Helical" evidence="1">
    <location>
        <begin position="113"/>
        <end position="139"/>
    </location>
</feature>
<keyword evidence="1" id="KW-0472">Membrane</keyword>
<reference evidence="3 4" key="1">
    <citation type="journal article" date="2009" name="Genome Res.">
        <title>Whole genome sequence of Desulfovibrio magneticus strain RS-1 revealed common gene clusters in magnetotactic bacteria.</title>
        <authorList>
            <person name="Nakazawa H."/>
            <person name="Arakaki A."/>
            <person name="Narita-Yamada S."/>
            <person name="Yashiro I."/>
            <person name="Jinno K."/>
            <person name="Aoki N."/>
            <person name="Tsuruyama A."/>
            <person name="Okamura Y."/>
            <person name="Tanikawa S."/>
            <person name="Fujita N."/>
            <person name="Takeyama H."/>
            <person name="Matsunaga T."/>
        </authorList>
    </citation>
    <scope>NUCLEOTIDE SEQUENCE [LARGE SCALE GENOMIC DNA]</scope>
    <source>
        <strain evidence="4">ATCC 700980 / DSM 13731 / RS-1</strain>
    </source>
</reference>
<evidence type="ECO:0000256" key="1">
    <source>
        <dbReference type="SAM" id="Phobius"/>
    </source>
</evidence>
<evidence type="ECO:0000313" key="4">
    <source>
        <dbReference type="Proteomes" id="UP000009071"/>
    </source>
</evidence>
<evidence type="ECO:0000259" key="2">
    <source>
        <dbReference type="SMART" id="SM00014"/>
    </source>
</evidence>
<feature type="transmembrane region" description="Helical" evidence="1">
    <location>
        <begin position="148"/>
        <end position="168"/>
    </location>
</feature>
<gene>
    <name evidence="3" type="ordered locus">DMR_41270</name>
</gene>
<dbReference type="InterPro" id="IPR000326">
    <property type="entry name" value="PAP2/HPO"/>
</dbReference>
<keyword evidence="1" id="KW-0812">Transmembrane</keyword>
<dbReference type="PANTHER" id="PTHR14969:SF13">
    <property type="entry name" value="AT30094P"/>
    <property type="match status" value="1"/>
</dbReference>
<dbReference type="EMBL" id="AP010904">
    <property type="protein sequence ID" value="BAH77618.1"/>
    <property type="molecule type" value="Genomic_DNA"/>
</dbReference>
<dbReference type="Proteomes" id="UP000009071">
    <property type="component" value="Chromosome"/>
</dbReference>
<dbReference type="PANTHER" id="PTHR14969">
    <property type="entry name" value="SPHINGOSINE-1-PHOSPHATE PHOSPHOHYDROLASE"/>
    <property type="match status" value="1"/>
</dbReference>
<feature type="transmembrane region" description="Helical" evidence="1">
    <location>
        <begin position="33"/>
        <end position="53"/>
    </location>
</feature>
<name>C4XPR8_SOLM1</name>
<dbReference type="HOGENOM" id="CLU_1575949_0_0_7"/>
<dbReference type="STRING" id="573370.DMR_41270"/>